<evidence type="ECO:0000313" key="2">
    <source>
        <dbReference type="EMBL" id="OZM71326.1"/>
    </source>
</evidence>
<dbReference type="Proteomes" id="UP000242444">
    <property type="component" value="Unassembled WGS sequence"/>
</dbReference>
<keyword evidence="1" id="KW-0812">Transmembrane</keyword>
<accession>A0A263D1D1</accession>
<protein>
    <submittedName>
        <fullName evidence="2">Uncharacterized protein</fullName>
    </submittedName>
</protein>
<reference evidence="2 3" key="1">
    <citation type="submission" date="2017-07" db="EMBL/GenBank/DDBJ databases">
        <title>Amycolatopsis antarcticus sp. nov., isolated from the surface of an Antarcticus brown macroalga.</title>
        <authorList>
            <person name="Wang J."/>
            <person name="Leiva S."/>
            <person name="Huang J."/>
            <person name="Huang Y."/>
        </authorList>
    </citation>
    <scope>NUCLEOTIDE SEQUENCE [LARGE SCALE GENOMIC DNA]</scope>
    <source>
        <strain evidence="2 3">AU-G6</strain>
    </source>
</reference>
<dbReference type="EMBL" id="NKYE01000014">
    <property type="protein sequence ID" value="OZM71326.1"/>
    <property type="molecule type" value="Genomic_DNA"/>
</dbReference>
<name>A0A263D1D1_9PSEU</name>
<comment type="caution">
    <text evidence="2">The sequence shown here is derived from an EMBL/GenBank/DDBJ whole genome shotgun (WGS) entry which is preliminary data.</text>
</comment>
<dbReference type="OrthoDB" id="3472201at2"/>
<keyword evidence="1" id="KW-1133">Transmembrane helix</keyword>
<gene>
    <name evidence="2" type="ORF">CFN78_21305</name>
</gene>
<dbReference type="InParanoid" id="A0A263D1D1"/>
<feature type="transmembrane region" description="Helical" evidence="1">
    <location>
        <begin position="135"/>
        <end position="155"/>
    </location>
</feature>
<proteinExistence type="predicted"/>
<sequence length="186" mass="20605">MPWKPAVAIVAILALLTSCGPRPGLSPEQTAAQIRQETGGREGAVTAWPLLISHENGAFENRTLFMAIRPDGGKVLFDWTGRRYEADLDDFRANNHVLAETDKITLDNTFPDKRPLEAGTYVELMTVTGHTGTIWTWWFSTGMAVLLAAALGLALRLRSRRRTLAATDDTDDTERFTAQQHREPTA</sequence>
<evidence type="ECO:0000256" key="1">
    <source>
        <dbReference type="SAM" id="Phobius"/>
    </source>
</evidence>
<keyword evidence="1" id="KW-0472">Membrane</keyword>
<dbReference type="AlphaFoldDB" id="A0A263D1D1"/>
<dbReference type="PROSITE" id="PS51257">
    <property type="entry name" value="PROKAR_LIPOPROTEIN"/>
    <property type="match status" value="1"/>
</dbReference>
<keyword evidence="3" id="KW-1185">Reference proteome</keyword>
<dbReference type="RefSeq" id="WP_094864629.1">
    <property type="nucleotide sequence ID" value="NZ_NKYE01000014.1"/>
</dbReference>
<organism evidence="2 3">
    <name type="scientific">Amycolatopsis antarctica</name>
    <dbReference type="NCBI Taxonomy" id="1854586"/>
    <lineage>
        <taxon>Bacteria</taxon>
        <taxon>Bacillati</taxon>
        <taxon>Actinomycetota</taxon>
        <taxon>Actinomycetes</taxon>
        <taxon>Pseudonocardiales</taxon>
        <taxon>Pseudonocardiaceae</taxon>
        <taxon>Amycolatopsis</taxon>
    </lineage>
</organism>
<evidence type="ECO:0000313" key="3">
    <source>
        <dbReference type="Proteomes" id="UP000242444"/>
    </source>
</evidence>